<keyword evidence="3" id="KW-0949">S-adenosyl-L-methionine</keyword>
<dbReference type="InterPro" id="IPR029063">
    <property type="entry name" value="SAM-dependent_MTases_sf"/>
</dbReference>
<evidence type="ECO:0000259" key="4">
    <source>
        <dbReference type="Pfam" id="PF00891"/>
    </source>
</evidence>
<keyword evidence="2" id="KW-0808">Transferase</keyword>
<evidence type="ECO:0000256" key="3">
    <source>
        <dbReference type="ARBA" id="ARBA00022691"/>
    </source>
</evidence>
<dbReference type="PANTHER" id="PTHR43712:SF12">
    <property type="entry name" value="STERIGMATOCYSTIN 8-O-METHYLTRANSFERASE"/>
    <property type="match status" value="1"/>
</dbReference>
<dbReference type="GeneID" id="70177299"/>
<reference evidence="5" key="1">
    <citation type="journal article" date="2021" name="Nat. Commun.">
        <title>Genetic determinants of endophytism in the Arabidopsis root mycobiome.</title>
        <authorList>
            <person name="Mesny F."/>
            <person name="Miyauchi S."/>
            <person name="Thiergart T."/>
            <person name="Pickel B."/>
            <person name="Atanasova L."/>
            <person name="Karlsson M."/>
            <person name="Huettel B."/>
            <person name="Barry K.W."/>
            <person name="Haridas S."/>
            <person name="Chen C."/>
            <person name="Bauer D."/>
            <person name="Andreopoulos W."/>
            <person name="Pangilinan J."/>
            <person name="LaButti K."/>
            <person name="Riley R."/>
            <person name="Lipzen A."/>
            <person name="Clum A."/>
            <person name="Drula E."/>
            <person name="Henrissat B."/>
            <person name="Kohler A."/>
            <person name="Grigoriev I.V."/>
            <person name="Martin F.M."/>
            <person name="Hacquard S."/>
        </authorList>
    </citation>
    <scope>NUCLEOTIDE SEQUENCE</scope>
    <source>
        <strain evidence="5">MPI-CAGE-CH-0230</strain>
    </source>
</reference>
<dbReference type="SUPFAM" id="SSF53335">
    <property type="entry name" value="S-adenosyl-L-methionine-dependent methyltransferases"/>
    <property type="match status" value="1"/>
</dbReference>
<comment type="caution">
    <text evidence="5">The sequence shown here is derived from an EMBL/GenBank/DDBJ whole genome shotgun (WGS) entry which is preliminary data.</text>
</comment>
<keyword evidence="6" id="KW-1185">Reference proteome</keyword>
<sequence>MGDAIESQPTLNDLAAKISELSQTFTKFMDKNKIAAPTFAADSPTSYTGLDAEAFVLKGQLLDALSDMWILAQGPSESIFNYCHSAMPDASCLSVLNHFDFWAAVPVDRSASYSEISKKVELPEDVVRRVIEHATTLRIFAETVPGSPTTRIVHTSRSAALAKSPGLKALVSTLLDDAGAPSMVLSQALEKYTKGRPQLTEKMSETSFAMLHKGEYANSWDYIENDGEGEQKGWRQRNFVTFMSYLKDMFHLENLVADSVDWTSFGEAHVVDIGGSAGHDSFVLARKFPQLSFTVQDLPQVAPVFDKMLPEDLKSRVSFSKHDMFQPQPVHGADIYMLKLIMHDYPDSEAIKIIRSQIPAMKRGSKLLIIEYIKVEASEDAEGKTASSSEASKPAEAVPRTIKNYGTATDLRMMTLFNAKERVPAEYPKLVKAADERFEVTKVIANPMTFFVVVEAEWRG</sequence>
<dbReference type="InterPro" id="IPR016461">
    <property type="entry name" value="COMT-like"/>
</dbReference>
<dbReference type="Pfam" id="PF00891">
    <property type="entry name" value="Methyltransf_2"/>
    <property type="match status" value="1"/>
</dbReference>
<dbReference type="GO" id="GO:0032259">
    <property type="term" value="P:methylation"/>
    <property type="evidence" value="ECO:0007669"/>
    <property type="project" value="UniProtKB-KW"/>
</dbReference>
<evidence type="ECO:0000313" key="6">
    <source>
        <dbReference type="Proteomes" id="UP000756346"/>
    </source>
</evidence>
<proteinExistence type="predicted"/>
<dbReference type="GO" id="GO:0008171">
    <property type="term" value="F:O-methyltransferase activity"/>
    <property type="evidence" value="ECO:0007669"/>
    <property type="project" value="InterPro"/>
</dbReference>
<evidence type="ECO:0000256" key="2">
    <source>
        <dbReference type="ARBA" id="ARBA00022679"/>
    </source>
</evidence>
<name>A0A9P8Y8C7_9PEZI</name>
<feature type="domain" description="O-methyltransferase C-terminal" evidence="4">
    <location>
        <begin position="243"/>
        <end position="434"/>
    </location>
</feature>
<keyword evidence="1" id="KW-0489">Methyltransferase</keyword>
<dbReference type="OrthoDB" id="1606438at2759"/>
<dbReference type="PROSITE" id="PS51683">
    <property type="entry name" value="SAM_OMT_II"/>
    <property type="match status" value="1"/>
</dbReference>
<dbReference type="AlphaFoldDB" id="A0A9P8Y8C7"/>
<dbReference type="RefSeq" id="XP_046013819.1">
    <property type="nucleotide sequence ID" value="XM_046147753.1"/>
</dbReference>
<dbReference type="InterPro" id="IPR001077">
    <property type="entry name" value="COMT_C"/>
</dbReference>
<accession>A0A9P8Y8C7</accession>
<dbReference type="Proteomes" id="UP000756346">
    <property type="component" value="Unassembled WGS sequence"/>
</dbReference>
<gene>
    <name evidence="5" type="ORF">B0I36DRAFT_103353</name>
</gene>
<organism evidence="5 6">
    <name type="scientific">Microdochium trichocladiopsis</name>
    <dbReference type="NCBI Taxonomy" id="1682393"/>
    <lineage>
        <taxon>Eukaryota</taxon>
        <taxon>Fungi</taxon>
        <taxon>Dikarya</taxon>
        <taxon>Ascomycota</taxon>
        <taxon>Pezizomycotina</taxon>
        <taxon>Sordariomycetes</taxon>
        <taxon>Xylariomycetidae</taxon>
        <taxon>Xylariales</taxon>
        <taxon>Microdochiaceae</taxon>
        <taxon>Microdochium</taxon>
    </lineage>
</organism>
<dbReference type="EMBL" id="JAGTJQ010000004">
    <property type="protein sequence ID" value="KAH7032987.1"/>
    <property type="molecule type" value="Genomic_DNA"/>
</dbReference>
<dbReference type="Gene3D" id="3.40.50.150">
    <property type="entry name" value="Vaccinia Virus protein VP39"/>
    <property type="match status" value="1"/>
</dbReference>
<dbReference type="PANTHER" id="PTHR43712">
    <property type="entry name" value="PUTATIVE (AFU_ORTHOLOGUE AFUA_4G14580)-RELATED"/>
    <property type="match status" value="1"/>
</dbReference>
<protein>
    <submittedName>
        <fullName evidence="5">O-methyltransferase-domain-containing protein</fullName>
    </submittedName>
</protein>
<evidence type="ECO:0000313" key="5">
    <source>
        <dbReference type="EMBL" id="KAH7032987.1"/>
    </source>
</evidence>
<evidence type="ECO:0000256" key="1">
    <source>
        <dbReference type="ARBA" id="ARBA00022603"/>
    </source>
</evidence>